<dbReference type="Gene3D" id="3.20.20.80">
    <property type="entry name" value="Glycosidases"/>
    <property type="match status" value="1"/>
</dbReference>
<dbReference type="Gene3D" id="2.60.40.1500">
    <property type="entry name" value="Glycosyl hydrolase domain, family 39"/>
    <property type="match status" value="1"/>
</dbReference>
<dbReference type="GO" id="GO:0003700">
    <property type="term" value="F:DNA-binding transcription factor activity"/>
    <property type="evidence" value="ECO:0007669"/>
    <property type="project" value="InterPro"/>
</dbReference>
<keyword evidence="2" id="KW-0378">Hydrolase</keyword>
<evidence type="ECO:0000256" key="7">
    <source>
        <dbReference type="PIRSR" id="PIRSR600514-1"/>
    </source>
</evidence>
<dbReference type="Gene3D" id="1.10.10.60">
    <property type="entry name" value="Homeodomain-like"/>
    <property type="match status" value="2"/>
</dbReference>
<dbReference type="InterPro" id="IPR049166">
    <property type="entry name" value="GH39_cat"/>
</dbReference>
<proteinExistence type="inferred from homology"/>
<name>A0A383RF20_PAEAL</name>
<dbReference type="InterPro" id="IPR000514">
    <property type="entry name" value="Glyco_hydro_39"/>
</dbReference>
<dbReference type="GO" id="GO:0005975">
    <property type="term" value="P:carbohydrate metabolic process"/>
    <property type="evidence" value="ECO:0007669"/>
    <property type="project" value="InterPro"/>
</dbReference>
<evidence type="ECO:0000259" key="8">
    <source>
        <dbReference type="PROSITE" id="PS01124"/>
    </source>
</evidence>
<dbReference type="PROSITE" id="PS01027">
    <property type="entry name" value="GLYCOSYL_HYDROL_F39"/>
    <property type="match status" value="1"/>
</dbReference>
<dbReference type="InterPro" id="IPR009057">
    <property type="entry name" value="Homeodomain-like_sf"/>
</dbReference>
<evidence type="ECO:0000256" key="2">
    <source>
        <dbReference type="ARBA" id="ARBA00022801"/>
    </source>
</evidence>
<dbReference type="InterPro" id="IPR037923">
    <property type="entry name" value="HTH-like"/>
</dbReference>
<evidence type="ECO:0000256" key="3">
    <source>
        <dbReference type="ARBA" id="ARBA00023015"/>
    </source>
</evidence>
<dbReference type="Pfam" id="PF02311">
    <property type="entry name" value="AraC_binding"/>
    <property type="match status" value="1"/>
</dbReference>
<dbReference type="InterPro" id="IPR003313">
    <property type="entry name" value="AraC-bd"/>
</dbReference>
<dbReference type="SUPFAM" id="SSF51215">
    <property type="entry name" value="Regulatory protein AraC"/>
    <property type="match status" value="1"/>
</dbReference>
<organism evidence="9 10">
    <name type="scientific">Paenibacillus alvei</name>
    <name type="common">Bacillus alvei</name>
    <dbReference type="NCBI Taxonomy" id="44250"/>
    <lineage>
        <taxon>Bacteria</taxon>
        <taxon>Bacillati</taxon>
        <taxon>Bacillota</taxon>
        <taxon>Bacilli</taxon>
        <taxon>Bacillales</taxon>
        <taxon>Paenibacillaceae</taxon>
        <taxon>Paenibacillus</taxon>
    </lineage>
</organism>
<dbReference type="InterPro" id="IPR014710">
    <property type="entry name" value="RmlC-like_jellyroll"/>
</dbReference>
<dbReference type="AlphaFoldDB" id="A0A383RF20"/>
<dbReference type="InterPro" id="IPR051923">
    <property type="entry name" value="Glycosyl_Hydrolase_39"/>
</dbReference>
<dbReference type="PRINTS" id="PR00745">
    <property type="entry name" value="GLHYDRLASE39"/>
</dbReference>
<dbReference type="EMBL" id="LS992241">
    <property type="protein sequence ID" value="SYX84939.1"/>
    <property type="molecule type" value="Genomic_DNA"/>
</dbReference>
<keyword evidence="5" id="KW-0804">Transcription</keyword>
<accession>A0A383RF20</accession>
<dbReference type="PANTHER" id="PTHR12631:SF10">
    <property type="entry name" value="BETA-XYLOSIDASE-LIKE PROTEIN-RELATED"/>
    <property type="match status" value="1"/>
</dbReference>
<dbReference type="GO" id="GO:0004553">
    <property type="term" value="F:hydrolase activity, hydrolyzing O-glycosyl compounds"/>
    <property type="evidence" value="ECO:0007669"/>
    <property type="project" value="InterPro"/>
</dbReference>
<keyword evidence="3" id="KW-0805">Transcription regulation</keyword>
<comment type="similarity">
    <text evidence="1">Belongs to the glycosyl hydrolase 39 family.</text>
</comment>
<dbReference type="RefSeq" id="WP_232055632.1">
    <property type="nucleotide sequence ID" value="NZ_LS992241.1"/>
</dbReference>
<dbReference type="PANTHER" id="PTHR12631">
    <property type="entry name" value="ALPHA-L-IDURONIDASE"/>
    <property type="match status" value="1"/>
</dbReference>
<feature type="domain" description="HTH araC/xylS-type" evidence="8">
    <location>
        <begin position="174"/>
        <end position="272"/>
    </location>
</feature>
<dbReference type="PROSITE" id="PS01124">
    <property type="entry name" value="HTH_ARAC_FAMILY_2"/>
    <property type="match status" value="1"/>
</dbReference>
<dbReference type="Pfam" id="PF01229">
    <property type="entry name" value="Glyco_hydro_39"/>
    <property type="match status" value="1"/>
</dbReference>
<evidence type="ECO:0000256" key="4">
    <source>
        <dbReference type="ARBA" id="ARBA00023125"/>
    </source>
</evidence>
<dbReference type="InterPro" id="IPR018060">
    <property type="entry name" value="HTH_AraC"/>
</dbReference>
<dbReference type="Proteomes" id="UP000304148">
    <property type="component" value="Chromosome"/>
</dbReference>
<dbReference type="InterPro" id="IPR049165">
    <property type="entry name" value="GH39_as"/>
</dbReference>
<protein>
    <submittedName>
        <fullName evidence="9">AraC family transcriptional regulator</fullName>
    </submittedName>
</protein>
<dbReference type="SUPFAM" id="SSF51445">
    <property type="entry name" value="(Trans)glycosidases"/>
    <property type="match status" value="1"/>
</dbReference>
<evidence type="ECO:0000313" key="10">
    <source>
        <dbReference type="Proteomes" id="UP000304148"/>
    </source>
</evidence>
<dbReference type="InterPro" id="IPR018062">
    <property type="entry name" value="HTH_AraC-typ_CS"/>
</dbReference>
<evidence type="ECO:0000256" key="6">
    <source>
        <dbReference type="ARBA" id="ARBA00023295"/>
    </source>
</evidence>
<evidence type="ECO:0000256" key="5">
    <source>
        <dbReference type="ARBA" id="ARBA00023163"/>
    </source>
</evidence>
<dbReference type="Pfam" id="PF12833">
    <property type="entry name" value="HTH_18"/>
    <property type="match status" value="1"/>
</dbReference>
<dbReference type="SUPFAM" id="SSF51011">
    <property type="entry name" value="Glycosyl hydrolase domain"/>
    <property type="match status" value="1"/>
</dbReference>
<evidence type="ECO:0000256" key="1">
    <source>
        <dbReference type="ARBA" id="ARBA00008875"/>
    </source>
</evidence>
<dbReference type="GO" id="GO:0043565">
    <property type="term" value="F:sequence-specific DNA binding"/>
    <property type="evidence" value="ECO:0007669"/>
    <property type="project" value="InterPro"/>
</dbReference>
<keyword evidence="4" id="KW-0238">DNA-binding</keyword>
<dbReference type="InterPro" id="IPR017853">
    <property type="entry name" value="GH"/>
</dbReference>
<dbReference type="Gene3D" id="2.60.120.10">
    <property type="entry name" value="Jelly Rolls"/>
    <property type="match status" value="1"/>
</dbReference>
<dbReference type="SUPFAM" id="SSF46689">
    <property type="entry name" value="Homeodomain-like"/>
    <property type="match status" value="2"/>
</dbReference>
<feature type="active site" description="Proton donor" evidence="7">
    <location>
        <position position="496"/>
    </location>
</feature>
<sequence length="841" mass="98101">MIIRYLYEFIQHQDDLPIKLFVNSVKHIHFHWHKEIEIIYVLQGSVVMYTDQRQYTLRQDDIIVINSMSVHKIERMNEDNVLLTLQFGPEWLDTNAFIHCNSSTQTEENRGSYDAIRHYLAKMVYEINKKSSGFRSYTLGCLQMLCGHLLRYLSSGTNEAVEEDTKSYDYKRLNRVLEFIDQHFNQKITLQTMADQEHLSLHYFSHFFSDKIGIPFQKYLTLVRLEKAQVELANTAKSITEIALDCGFANVKLFNKYFKEKYNSTPSAYREAFALTDLPDPDRKPLTYEESSSGDYYETDTIQAMSSLYRYLHLHTDEGTESRPVSPVAGTISAAASTSVNVMVQANEQGAPFDKHWNVVTTAGRAVEGLREDWRCQFSGMQRRFPFQYIRFHGIFNDEMMVYSEEADGTPIYNWSYVDKLYDYLLQQGVRPFVELGFMPSPLRRSNETVFWWKGSISPPKEQAKWDALIQAFVRHCLNRYGWDEVSRWYFEVWNEPDLSGVCWAGTKEEYFAFYESTVQAIKSISPELKVGGPALGYGSLWNDTWAEEFLAHCRDHQVPIDFFSFHVYSEYPFQKEENDRLTTIMPPSFYMESIERLKAKLSVTPYRDVELFMTEWNFSLYDRNLVHDTAFMAPFVIYHALTTLGTMKGLAFWSFTDVFEESIVPASHFYGGFGLMNRDGLKKPSFYAFELLHKLGDQIIARGDGYIATRHSDGSVQLLLYHYVHVDQLFASGDWSELSDTNRYAVFEDKGNKRFHIRLEGLVGSYKMTSYLLDREHGSVFDEWVRLGAPQFLTEEEFHYLDARSRPVMNTRIIHAEQGWQQEVTLPPHGVMLLTFARQY</sequence>
<gene>
    <name evidence="9" type="ORF">PBLR_13361</name>
</gene>
<reference evidence="10" key="1">
    <citation type="submission" date="2018-08" db="EMBL/GenBank/DDBJ databases">
        <authorList>
            <person name="Chevrot R."/>
        </authorList>
    </citation>
    <scope>NUCLEOTIDE SEQUENCE [LARGE SCALE GENOMIC DNA]</scope>
</reference>
<dbReference type="PROSITE" id="PS00041">
    <property type="entry name" value="HTH_ARAC_FAMILY_1"/>
    <property type="match status" value="1"/>
</dbReference>
<keyword evidence="6" id="KW-0326">Glycosidase</keyword>
<dbReference type="SMART" id="SM00342">
    <property type="entry name" value="HTH_ARAC"/>
    <property type="match status" value="1"/>
</dbReference>
<evidence type="ECO:0000313" key="9">
    <source>
        <dbReference type="EMBL" id="SYX84939.1"/>
    </source>
</evidence>